<dbReference type="AlphaFoldDB" id="A0A0E0JWV4"/>
<dbReference type="HOGENOM" id="CLU_070447_1_0_1"/>
<keyword evidence="1" id="KW-0812">Transmembrane</keyword>
<keyword evidence="1" id="KW-0472">Membrane</keyword>
<reference evidence="2" key="1">
    <citation type="submission" date="2015-04" db="UniProtKB">
        <authorList>
            <consortium name="EnsemblPlants"/>
        </authorList>
    </citation>
    <scope>IDENTIFICATION</scope>
</reference>
<keyword evidence="1" id="KW-1133">Transmembrane helix</keyword>
<dbReference type="PANTHER" id="PTHR21528">
    <property type="entry name" value="DEHYDRODOLICHYL DIPHOSPHATE SYNTHASE COMPLEX SUBUNIT NUS1"/>
    <property type="match status" value="1"/>
</dbReference>
<dbReference type="GO" id="GO:0005789">
    <property type="term" value="C:endoplasmic reticulum membrane"/>
    <property type="evidence" value="ECO:0007669"/>
    <property type="project" value="TreeGrafter"/>
</dbReference>
<dbReference type="EnsemblPlants" id="OPUNC02G06590.2">
    <property type="protein sequence ID" value="OPUNC02G06590.2"/>
    <property type="gene ID" value="OPUNC02G06590"/>
</dbReference>
<organism evidence="2">
    <name type="scientific">Oryza punctata</name>
    <name type="common">Red rice</name>
    <dbReference type="NCBI Taxonomy" id="4537"/>
    <lineage>
        <taxon>Eukaryota</taxon>
        <taxon>Viridiplantae</taxon>
        <taxon>Streptophyta</taxon>
        <taxon>Embryophyta</taxon>
        <taxon>Tracheophyta</taxon>
        <taxon>Spermatophyta</taxon>
        <taxon>Magnoliopsida</taxon>
        <taxon>Liliopsida</taxon>
        <taxon>Poales</taxon>
        <taxon>Poaceae</taxon>
        <taxon>BOP clade</taxon>
        <taxon>Oryzoideae</taxon>
        <taxon>Oryzeae</taxon>
        <taxon>Oryzinae</taxon>
        <taxon>Oryza</taxon>
    </lineage>
</organism>
<dbReference type="UniPathway" id="UPA00378"/>
<dbReference type="PANTHER" id="PTHR21528:SF6">
    <property type="entry name" value="DITRANS,POLYCIS-POLYPRENYL DIPHOSPHATE SYNTHASE [(2E,6E)-FARNESYLDIPHOSPHATE SPECIFIC]"/>
    <property type="match status" value="1"/>
</dbReference>
<keyword evidence="3" id="KW-1185">Reference proteome</keyword>
<protein>
    <submittedName>
        <fullName evidence="2">Uncharacterized protein</fullName>
    </submittedName>
</protein>
<dbReference type="GO" id="GO:0045547">
    <property type="term" value="F:ditrans,polycis-polyprenyl diphosphate synthase [(2E,6E)-farnesyl diphosphate specific] activity"/>
    <property type="evidence" value="ECO:0007669"/>
    <property type="project" value="TreeGrafter"/>
</dbReference>
<sequence>MFLSSPIQIYCSSMIVKLILGFLWCLVHLVISFFGSLSHLRNDLECYLISFKLLPKYRNLHLERLAFLGVVVDSREAKKASKVKQLLCWFSTIGIKYLILYDIEGVLKELIQPGIETSTDGNPRNSLIPKLHAVDMEGCLWSVYLALMARKPSPKQQTYCVPLAATLITKVRLHLQKLDMTHALKAVGIGGPEPDLLLVYMGPLDSMKYGTIVKDLYRFSRKYQNYGKSFFFILAVWHCIWHRKFSAVSPLLK</sequence>
<evidence type="ECO:0000256" key="1">
    <source>
        <dbReference type="SAM" id="Phobius"/>
    </source>
</evidence>
<dbReference type="Gramene" id="OPUNC02G06590.2">
    <property type="protein sequence ID" value="OPUNC02G06590.2"/>
    <property type="gene ID" value="OPUNC02G06590"/>
</dbReference>
<reference evidence="2" key="2">
    <citation type="submission" date="2018-05" db="EMBL/GenBank/DDBJ databases">
        <title>OpunRS2 (Oryza punctata Reference Sequence Version 2).</title>
        <authorList>
            <person name="Zhang J."/>
            <person name="Kudrna D."/>
            <person name="Lee S."/>
            <person name="Talag J."/>
            <person name="Welchert J."/>
            <person name="Wing R.A."/>
        </authorList>
    </citation>
    <scope>NUCLEOTIDE SEQUENCE [LARGE SCALE GENOMIC DNA]</scope>
</reference>
<dbReference type="eggNOG" id="KOG2818">
    <property type="taxonomic scope" value="Eukaryota"/>
</dbReference>
<accession>A0A0E0JWV4</accession>
<evidence type="ECO:0000313" key="2">
    <source>
        <dbReference type="EnsemblPlants" id="OPUNC02G06590.2"/>
    </source>
</evidence>
<dbReference type="Proteomes" id="UP000026962">
    <property type="component" value="Chromosome 2"/>
</dbReference>
<dbReference type="STRING" id="4537.A0A0E0JWV4"/>
<feature type="transmembrane region" description="Helical" evidence="1">
    <location>
        <begin position="14"/>
        <end position="34"/>
    </location>
</feature>
<evidence type="ECO:0000313" key="3">
    <source>
        <dbReference type="Proteomes" id="UP000026962"/>
    </source>
</evidence>
<proteinExistence type="predicted"/>
<dbReference type="GO" id="GO:1904423">
    <property type="term" value="C:dehydrodolichyl diphosphate synthase complex"/>
    <property type="evidence" value="ECO:0007669"/>
    <property type="project" value="InterPro"/>
</dbReference>
<dbReference type="InterPro" id="IPR038887">
    <property type="entry name" value="Nus1/NgBR"/>
</dbReference>
<name>A0A0E0JWV4_ORYPU</name>